<dbReference type="EMBL" id="NMUL01000007">
    <property type="protein sequence ID" value="OXM69825.1"/>
    <property type="molecule type" value="Genomic_DNA"/>
</dbReference>
<name>A0A229TEY9_9PSEU</name>
<proteinExistence type="predicted"/>
<feature type="transmembrane region" description="Helical" evidence="2">
    <location>
        <begin position="207"/>
        <end position="226"/>
    </location>
</feature>
<dbReference type="Proteomes" id="UP000215199">
    <property type="component" value="Unassembled WGS sequence"/>
</dbReference>
<dbReference type="AlphaFoldDB" id="A0A229TEY9"/>
<sequence>MVVSRKIEALPGPGVQVDCPCVVDLVDAHRQSGRPRFAEIRAAYENSQGKILEEYYAPHFPAAVLLVAAKEKAEVNGGAERIVLKMRLYYDARKSTTDVDDVFRLARRVERKYSVLLRGETQDILVRGIYTTAAVLLSVLDAMVCSERKRKRERVRAAAASARKEIRQIEQNARDAALDRALIRYLGGLAAGFVLAIVVVITLKAEIGPQLTTCLVAGAIGAILSVMTRTTNRQRVRVGLGQGRFVIFLSGSFRLIIGAIFGAATFVLVSVGLLPIAVPPAAEKMNLFFAGLAFLAGFSERWAQDAIVRTLPGAADRNAVEPARGKDG</sequence>
<evidence type="ECO:0000256" key="1">
    <source>
        <dbReference type="SAM" id="Coils"/>
    </source>
</evidence>
<keyword evidence="1" id="KW-0175">Coiled coil</keyword>
<dbReference type="OrthoDB" id="3633468at2"/>
<keyword evidence="2" id="KW-0472">Membrane</keyword>
<reference evidence="4" key="1">
    <citation type="submission" date="2017-07" db="EMBL/GenBank/DDBJ databases">
        <title>Comparative genome mining reveals phylogenetic distribution patterns of secondary metabolites in Amycolatopsis.</title>
        <authorList>
            <person name="Adamek M."/>
            <person name="Alanjary M."/>
            <person name="Sales-Ortells H."/>
            <person name="Goodfellow M."/>
            <person name="Bull A.T."/>
            <person name="Kalinowski J."/>
            <person name="Ziemert N."/>
        </authorList>
    </citation>
    <scope>NUCLEOTIDE SEQUENCE [LARGE SCALE GENOMIC DNA]</scope>
    <source>
        <strain evidence="4">H5</strain>
    </source>
</reference>
<feature type="transmembrane region" description="Helical" evidence="2">
    <location>
        <begin position="246"/>
        <end position="273"/>
    </location>
</feature>
<evidence type="ECO:0000313" key="4">
    <source>
        <dbReference type="Proteomes" id="UP000215199"/>
    </source>
</evidence>
<organism evidence="3 4">
    <name type="scientific">Amycolatopsis vastitatis</name>
    <dbReference type="NCBI Taxonomy" id="1905142"/>
    <lineage>
        <taxon>Bacteria</taxon>
        <taxon>Bacillati</taxon>
        <taxon>Actinomycetota</taxon>
        <taxon>Actinomycetes</taxon>
        <taxon>Pseudonocardiales</taxon>
        <taxon>Pseudonocardiaceae</taxon>
        <taxon>Amycolatopsis</taxon>
    </lineage>
</organism>
<keyword evidence="2" id="KW-0812">Transmembrane</keyword>
<keyword evidence="2" id="KW-1133">Transmembrane helix</keyword>
<comment type="caution">
    <text evidence="3">The sequence shown here is derived from an EMBL/GenBank/DDBJ whole genome shotgun (WGS) entry which is preliminary data.</text>
</comment>
<gene>
    <name evidence="3" type="ORF">CF165_07465</name>
</gene>
<keyword evidence="4" id="KW-1185">Reference proteome</keyword>
<feature type="transmembrane region" description="Helical" evidence="2">
    <location>
        <begin position="182"/>
        <end position="201"/>
    </location>
</feature>
<evidence type="ECO:0000313" key="3">
    <source>
        <dbReference type="EMBL" id="OXM69825.1"/>
    </source>
</evidence>
<feature type="transmembrane region" description="Helical" evidence="2">
    <location>
        <begin position="124"/>
        <end position="144"/>
    </location>
</feature>
<feature type="coiled-coil region" evidence="1">
    <location>
        <begin position="152"/>
        <end position="179"/>
    </location>
</feature>
<protein>
    <submittedName>
        <fullName evidence="3">Uncharacterized protein</fullName>
    </submittedName>
</protein>
<accession>A0A229TEY9</accession>
<evidence type="ECO:0000256" key="2">
    <source>
        <dbReference type="SAM" id="Phobius"/>
    </source>
</evidence>